<dbReference type="InterPro" id="IPR051395">
    <property type="entry name" value="Cytochrome_c_Peroxidase/MauG"/>
</dbReference>
<protein>
    <submittedName>
        <fullName evidence="6">Cytochrome C</fullName>
    </submittedName>
</protein>
<dbReference type="PROSITE" id="PS51257">
    <property type="entry name" value="PROKAR_LIPOPROTEIN"/>
    <property type="match status" value="1"/>
</dbReference>
<sequence>MKPQLIITSFIAIFLVACSEPSLEAPKPPAFVKETPIDWRFYQQQKNQKKSEYISQHQAAYDWFADFAFSETDGVPYIILRLLPVIAPELWGSEENFLDVIGLFYDTRQVGYPMPRGIGISAFTRKKPLSNIDYTSFTCAACHIGRVYSDAGEIIYIDGGVNTEFNIVSYRVRVFQTLQKMVGSETDPDKKNQLWIDGFLTALGKAQATSPNFFYKAYKNSWVDFNTEYEKQQIKLFKQQSSQVIPFFANRAEDEYHGYAALLNKNYKGFQERSLEGFPGMADATGISAVNSYIDVKKSFWGGLFANFILPTSPGITDFMSVWEQDKRKVQWDNAHQRLINGGGQWNGNIPIPMYRNLAAQLTLGLKDNDIRVAAFGVELLDGLPASVYPFDVNIDLAKKGEALFAEHCAQCHQPRNGKIYSNLNVNLDRSYVVNWLIRKGGVDKFYKACSPETVVNIGTGPFKPCAEYESVSLKGKKQLIMSPNDNHHGYNARPLSGIWAQAPYLHNGSVPTMYHLLVPDERPETFIKSRLTYDQKMLGFAWQEGEGSLNDKGYLFDTTSFATFSSVGHDTDIKEDGITYKLNWSDDKEGAWALIEYLKTL</sequence>
<dbReference type="Gene3D" id="1.10.760.10">
    <property type="entry name" value="Cytochrome c-like domain"/>
    <property type="match status" value="1"/>
</dbReference>
<evidence type="ECO:0000256" key="4">
    <source>
        <dbReference type="PROSITE-ProRule" id="PRU00433"/>
    </source>
</evidence>
<evidence type="ECO:0000256" key="1">
    <source>
        <dbReference type="ARBA" id="ARBA00022617"/>
    </source>
</evidence>
<dbReference type="GO" id="GO:0046872">
    <property type="term" value="F:metal ion binding"/>
    <property type="evidence" value="ECO:0007669"/>
    <property type="project" value="UniProtKB-KW"/>
</dbReference>
<evidence type="ECO:0000256" key="2">
    <source>
        <dbReference type="ARBA" id="ARBA00022723"/>
    </source>
</evidence>
<dbReference type="Proteomes" id="UP000242502">
    <property type="component" value="Unassembled WGS sequence"/>
</dbReference>
<dbReference type="EMBL" id="MDLC01000049">
    <property type="protein sequence ID" value="ODS22856.1"/>
    <property type="molecule type" value="Genomic_DNA"/>
</dbReference>
<dbReference type="GO" id="GO:0004130">
    <property type="term" value="F:cytochrome-c peroxidase activity"/>
    <property type="evidence" value="ECO:0007669"/>
    <property type="project" value="TreeGrafter"/>
</dbReference>
<name>A0A1D2QMQ1_9GAMM</name>
<dbReference type="GO" id="GO:0009055">
    <property type="term" value="F:electron transfer activity"/>
    <property type="evidence" value="ECO:0007669"/>
    <property type="project" value="InterPro"/>
</dbReference>
<dbReference type="InterPro" id="IPR009056">
    <property type="entry name" value="Cyt_c-like_dom"/>
</dbReference>
<keyword evidence="1 4" id="KW-0349">Heme</keyword>
<keyword evidence="3 4" id="KW-0408">Iron</keyword>
<dbReference type="PROSITE" id="PS51007">
    <property type="entry name" value="CYTC"/>
    <property type="match status" value="1"/>
</dbReference>
<dbReference type="PANTHER" id="PTHR30600">
    <property type="entry name" value="CYTOCHROME C PEROXIDASE-RELATED"/>
    <property type="match status" value="1"/>
</dbReference>
<dbReference type="SUPFAM" id="SSF46626">
    <property type="entry name" value="Cytochrome c"/>
    <property type="match status" value="1"/>
</dbReference>
<proteinExistence type="predicted"/>
<evidence type="ECO:0000256" key="3">
    <source>
        <dbReference type="ARBA" id="ARBA00023004"/>
    </source>
</evidence>
<keyword evidence="2 4" id="KW-0479">Metal-binding</keyword>
<dbReference type="InterPro" id="IPR036909">
    <property type="entry name" value="Cyt_c-like_dom_sf"/>
</dbReference>
<feature type="domain" description="Cytochrome c" evidence="5">
    <location>
        <begin position="396"/>
        <end position="602"/>
    </location>
</feature>
<dbReference type="AlphaFoldDB" id="A0A1D2QMQ1"/>
<dbReference type="STRING" id="62101.AB835_11910"/>
<comment type="caution">
    <text evidence="6">The sequence shown here is derived from an EMBL/GenBank/DDBJ whole genome shotgun (WGS) entry which is preliminary data.</text>
</comment>
<accession>A0A1D2QMQ1</accession>
<evidence type="ECO:0000313" key="7">
    <source>
        <dbReference type="Proteomes" id="UP000242502"/>
    </source>
</evidence>
<evidence type="ECO:0000259" key="5">
    <source>
        <dbReference type="PROSITE" id="PS51007"/>
    </source>
</evidence>
<gene>
    <name evidence="6" type="ORF">AB835_11910</name>
</gene>
<dbReference type="PANTHER" id="PTHR30600:SF9">
    <property type="entry name" value="BLR7738 PROTEIN"/>
    <property type="match status" value="1"/>
</dbReference>
<reference evidence="6 7" key="1">
    <citation type="journal article" date="2016" name="Appl. Environ. Microbiol.">
        <title>Lack of Overt Genome Reduction in the Bryostatin-Producing Bryozoan Symbiont "Candidatus Endobugula sertula".</title>
        <authorList>
            <person name="Miller I.J."/>
            <person name="Vanee N."/>
            <person name="Fong S.S."/>
            <person name="Lim-Fong G.E."/>
            <person name="Kwan J.C."/>
        </authorList>
    </citation>
    <scope>NUCLEOTIDE SEQUENCE [LARGE SCALE GENOMIC DNA]</scope>
    <source>
        <strain evidence="6">AB1-4</strain>
    </source>
</reference>
<dbReference type="GO" id="GO:0020037">
    <property type="term" value="F:heme binding"/>
    <property type="evidence" value="ECO:0007669"/>
    <property type="project" value="InterPro"/>
</dbReference>
<dbReference type="Pfam" id="PF21419">
    <property type="entry name" value="RoxA-like_Cyt-c"/>
    <property type="match status" value="1"/>
</dbReference>
<evidence type="ECO:0000313" key="6">
    <source>
        <dbReference type="EMBL" id="ODS22856.1"/>
    </source>
</evidence>
<organism evidence="6 7">
    <name type="scientific">Candidatus Endobugula sertula</name>
    <name type="common">Bugula neritina bacterial symbiont</name>
    <dbReference type="NCBI Taxonomy" id="62101"/>
    <lineage>
        <taxon>Bacteria</taxon>
        <taxon>Pseudomonadati</taxon>
        <taxon>Pseudomonadota</taxon>
        <taxon>Gammaproteobacteria</taxon>
        <taxon>Cellvibrionales</taxon>
        <taxon>Cellvibrionaceae</taxon>
        <taxon>Candidatus Endobugula</taxon>
    </lineage>
</organism>